<name>A0A5C5RRY0_9ACTN</name>
<reference evidence="1 2" key="1">
    <citation type="submission" date="2019-06" db="EMBL/GenBank/DDBJ databases">
        <authorList>
            <person name="Teng J.L.L."/>
            <person name="Lee H.H."/>
            <person name="Lau S.K.P."/>
            <person name="Woo P.C.Y."/>
        </authorList>
    </citation>
    <scope>NUCLEOTIDE SEQUENCE [LARGE SCALE GENOMIC DNA]</scope>
    <source>
        <strain evidence="1 2">HKU70</strain>
    </source>
</reference>
<dbReference type="OrthoDB" id="5069422at2"/>
<dbReference type="EMBL" id="VIGV01000002">
    <property type="protein sequence ID" value="TWS24981.1"/>
    <property type="molecule type" value="Genomic_DNA"/>
</dbReference>
<dbReference type="Proteomes" id="UP000319792">
    <property type="component" value="Unassembled WGS sequence"/>
</dbReference>
<comment type="caution">
    <text evidence="1">The sequence shown here is derived from an EMBL/GenBank/DDBJ whole genome shotgun (WGS) entry which is preliminary data.</text>
</comment>
<dbReference type="AlphaFoldDB" id="A0A5C5RRY0"/>
<evidence type="ECO:0008006" key="3">
    <source>
        <dbReference type="Google" id="ProtNLM"/>
    </source>
</evidence>
<gene>
    <name evidence="1" type="ORF">FK268_07020</name>
</gene>
<organism evidence="1 2">
    <name type="scientific">Tsukamurella sputi</name>
    <dbReference type="NCBI Taxonomy" id="2591848"/>
    <lineage>
        <taxon>Bacteria</taxon>
        <taxon>Bacillati</taxon>
        <taxon>Actinomycetota</taxon>
        <taxon>Actinomycetes</taxon>
        <taxon>Mycobacteriales</taxon>
        <taxon>Tsukamurellaceae</taxon>
        <taxon>Tsukamurella</taxon>
    </lineage>
</organism>
<sequence length="240" mass="24538">MKIVFTVMQRQDVANRMLAAARTAEGVLAGAVVGPAAAGALDPLSGIDLRFGVASDTDPGDVHGRWIELMYREFDAIHHTVEATGVVYLLPDLLTARVAIVPAALFGPRPGEPFHQVFGPSGAQIPPAPLENDVVGPAWLAALRTRAALHRGDGASAAVALDALRAALIGLAGARTGAPPGFLSPEDRARIRGTEAGSGDAASVGRAFAVAVQLLDAELQATAPAVADAVTLPLLEEVAG</sequence>
<proteinExistence type="predicted"/>
<reference evidence="1 2" key="2">
    <citation type="submission" date="2019-08" db="EMBL/GenBank/DDBJ databases">
        <title>Tsukamurella conjunctivitidis sp. nov., Tsukamurella assacharolytica sp. nov. and Tsukamurella sputae sp. nov. isolated from patients with conjunctivitis, bacteraemia (lymphoma) and respiratory infection (sputum) in Hong Kong.</title>
        <authorList>
            <person name="Fok K.M.N."/>
            <person name="Fong J.Y.H."/>
        </authorList>
    </citation>
    <scope>NUCLEOTIDE SEQUENCE [LARGE SCALE GENOMIC DNA]</scope>
    <source>
        <strain evidence="1 2">HKU70</strain>
    </source>
</reference>
<protein>
    <recommendedName>
        <fullName evidence="3">Nucleotidyltransferase domain-containing protein</fullName>
    </recommendedName>
</protein>
<evidence type="ECO:0000313" key="2">
    <source>
        <dbReference type="Proteomes" id="UP000319792"/>
    </source>
</evidence>
<keyword evidence="2" id="KW-1185">Reference proteome</keyword>
<dbReference type="RefSeq" id="WP_146432575.1">
    <property type="nucleotide sequence ID" value="NZ_VIGV01000002.1"/>
</dbReference>
<evidence type="ECO:0000313" key="1">
    <source>
        <dbReference type="EMBL" id="TWS24981.1"/>
    </source>
</evidence>
<accession>A0A5C5RRY0</accession>